<dbReference type="SMART" id="SM00275">
    <property type="entry name" value="G_alpha"/>
    <property type="match status" value="1"/>
</dbReference>
<evidence type="ECO:0000256" key="3">
    <source>
        <dbReference type="ARBA" id="ARBA00023224"/>
    </source>
</evidence>
<evidence type="ECO:0000256" key="1">
    <source>
        <dbReference type="ARBA" id="ARBA00022741"/>
    </source>
</evidence>
<dbReference type="InterPro" id="IPR001019">
    <property type="entry name" value="Gprotein_alpha_su"/>
</dbReference>
<accession>A0ABQ8K0F0</accession>
<feature type="region of interest" description="Disordered" evidence="4">
    <location>
        <begin position="265"/>
        <end position="288"/>
    </location>
</feature>
<evidence type="ECO:0000313" key="5">
    <source>
        <dbReference type="EMBL" id="KAH9830111.1"/>
    </source>
</evidence>
<dbReference type="InterPro" id="IPR011025">
    <property type="entry name" value="GproteinA_insert"/>
</dbReference>
<comment type="caution">
    <text evidence="5">The sequence shown here is derived from an EMBL/GenBank/DDBJ whole genome shotgun (WGS) entry which is preliminary data.</text>
</comment>
<dbReference type="SUPFAM" id="SSF52540">
    <property type="entry name" value="P-loop containing nucleoside triphosphate hydrolases"/>
    <property type="match status" value="1"/>
</dbReference>
<dbReference type="RefSeq" id="XP_047773463.1">
    <property type="nucleotide sequence ID" value="XM_047925175.1"/>
</dbReference>
<feature type="compositionally biased region" description="Polar residues" evidence="4">
    <location>
        <begin position="148"/>
        <end position="161"/>
    </location>
</feature>
<dbReference type="EMBL" id="JADCUA010000033">
    <property type="protein sequence ID" value="KAH9830111.1"/>
    <property type="molecule type" value="Genomic_DNA"/>
</dbReference>
<gene>
    <name evidence="5" type="ORF">C8Q71DRAFT_787340</name>
</gene>
<keyword evidence="3" id="KW-0807">Transducer</keyword>
<organism evidence="5 6">
    <name type="scientific">Rhodofomes roseus</name>
    <dbReference type="NCBI Taxonomy" id="34475"/>
    <lineage>
        <taxon>Eukaryota</taxon>
        <taxon>Fungi</taxon>
        <taxon>Dikarya</taxon>
        <taxon>Basidiomycota</taxon>
        <taxon>Agaricomycotina</taxon>
        <taxon>Agaricomycetes</taxon>
        <taxon>Polyporales</taxon>
        <taxon>Rhodofomes</taxon>
    </lineage>
</organism>
<protein>
    <submittedName>
        <fullName evidence="5">G-alpha-domain-containing protein</fullName>
    </submittedName>
</protein>
<feature type="region of interest" description="Disordered" evidence="4">
    <location>
        <begin position="1"/>
        <end position="32"/>
    </location>
</feature>
<feature type="region of interest" description="Disordered" evidence="4">
    <location>
        <begin position="129"/>
        <end position="167"/>
    </location>
</feature>
<feature type="compositionally biased region" description="Polar residues" evidence="4">
    <location>
        <begin position="1"/>
        <end position="10"/>
    </location>
</feature>
<keyword evidence="2" id="KW-0342">GTP-binding</keyword>
<dbReference type="PANTHER" id="PTHR10218">
    <property type="entry name" value="GTP-BINDING PROTEIN ALPHA SUBUNIT"/>
    <property type="match status" value="1"/>
</dbReference>
<dbReference type="PANTHER" id="PTHR10218:SF360">
    <property type="entry name" value="GUANINE NUCLEOTIDE-BINDING PROTEIN SUBUNIT ALPHA HOMOLOG"/>
    <property type="match status" value="1"/>
</dbReference>
<dbReference type="InterPro" id="IPR027417">
    <property type="entry name" value="P-loop_NTPase"/>
</dbReference>
<reference evidence="5 6" key="1">
    <citation type="journal article" date="2021" name="Environ. Microbiol.">
        <title>Gene family expansions and transcriptome signatures uncover fungal adaptations to wood decay.</title>
        <authorList>
            <person name="Hage H."/>
            <person name="Miyauchi S."/>
            <person name="Viragh M."/>
            <person name="Drula E."/>
            <person name="Min B."/>
            <person name="Chaduli D."/>
            <person name="Navarro D."/>
            <person name="Favel A."/>
            <person name="Norest M."/>
            <person name="Lesage-Meessen L."/>
            <person name="Balint B."/>
            <person name="Merenyi Z."/>
            <person name="de Eugenio L."/>
            <person name="Morin E."/>
            <person name="Martinez A.T."/>
            <person name="Baldrian P."/>
            <person name="Stursova M."/>
            <person name="Martinez M.J."/>
            <person name="Novotny C."/>
            <person name="Magnuson J.K."/>
            <person name="Spatafora J.W."/>
            <person name="Maurice S."/>
            <person name="Pangilinan J."/>
            <person name="Andreopoulos W."/>
            <person name="LaButti K."/>
            <person name="Hundley H."/>
            <person name="Na H."/>
            <person name="Kuo A."/>
            <person name="Barry K."/>
            <person name="Lipzen A."/>
            <person name="Henrissat B."/>
            <person name="Riley R."/>
            <person name="Ahrendt S."/>
            <person name="Nagy L.G."/>
            <person name="Grigoriev I.V."/>
            <person name="Martin F."/>
            <person name="Rosso M.N."/>
        </authorList>
    </citation>
    <scope>NUCLEOTIDE SEQUENCE [LARGE SCALE GENOMIC DNA]</scope>
    <source>
        <strain evidence="5 6">CIRM-BRFM 1785</strain>
    </source>
</reference>
<dbReference type="PRINTS" id="PR00318">
    <property type="entry name" value="GPROTEINA"/>
</dbReference>
<evidence type="ECO:0000313" key="6">
    <source>
        <dbReference type="Proteomes" id="UP000814176"/>
    </source>
</evidence>
<dbReference type="SUPFAM" id="SSF47895">
    <property type="entry name" value="Transducin (alpha subunit), insertion domain"/>
    <property type="match status" value="1"/>
</dbReference>
<sequence>MAKFSPSKSFAGNEDPLDVVLRPPPDETPDVRADRLRREAEAKKVSDAIDESIRQEKAAWKKNKSLFRLLLLGQSESGKSTTLKNFQLTFAPQAWAAERASWRAVVQLNLVHSINFVLDALAQEFTANPPARPRTGVSPFSTAAPASAQHSTASSPDSPTGPSLADGIADTSVPLKFTEKHALLKLRLAPLRHIETDLRKALGAADLAGEGALGPGSMRATPFDEPYAPSGSGSASVRSVRSADLCLRSNRSWKDALHMQYHGHGGHGHGHGHGVGSREGALTPGSERDDATEVIAGCREDMKALWEDEVVREMLARQRMRMEDSAEFFLDDIDRIASRTYEPSDDDVVRARLRTVGVQEYQLKFENVAGVDRSISREWIVYDVGGARSSRAAWVPYFEDANALLFLAPINCFDESLEEDRNVNRLQDSFVLWKSVVGSKLLRRCIIVLFLNKYDLLAKKLKAGVPIKKHLSSYGDRENTAPVFAKYLHQKFREQHKEYSPEPRSFYGYVTCVVDTKATASTLSSVRDGLLQQHLQRADLVA</sequence>
<dbReference type="Pfam" id="PF00503">
    <property type="entry name" value="G-alpha"/>
    <property type="match status" value="1"/>
</dbReference>
<dbReference type="Gene3D" id="3.40.50.300">
    <property type="entry name" value="P-loop containing nucleotide triphosphate hydrolases"/>
    <property type="match status" value="2"/>
</dbReference>
<dbReference type="Proteomes" id="UP000814176">
    <property type="component" value="Unassembled WGS sequence"/>
</dbReference>
<evidence type="ECO:0000256" key="2">
    <source>
        <dbReference type="ARBA" id="ARBA00023134"/>
    </source>
</evidence>
<keyword evidence="6" id="KW-1185">Reference proteome</keyword>
<evidence type="ECO:0000256" key="4">
    <source>
        <dbReference type="SAM" id="MobiDB-lite"/>
    </source>
</evidence>
<keyword evidence="1" id="KW-0547">Nucleotide-binding</keyword>
<dbReference type="PROSITE" id="PS51882">
    <property type="entry name" value="G_ALPHA"/>
    <property type="match status" value="1"/>
</dbReference>
<dbReference type="GeneID" id="72005907"/>
<proteinExistence type="predicted"/>
<name>A0ABQ8K0F0_9APHY</name>